<dbReference type="GO" id="GO:0004540">
    <property type="term" value="F:RNA nuclease activity"/>
    <property type="evidence" value="ECO:0007669"/>
    <property type="project" value="InterPro"/>
</dbReference>
<dbReference type="InterPro" id="IPR029060">
    <property type="entry name" value="PIN-like_dom_sf"/>
</dbReference>
<dbReference type="Pfam" id="PF01850">
    <property type="entry name" value="PIN"/>
    <property type="match status" value="1"/>
</dbReference>
<keyword evidence="2 5" id="KW-0540">Nuclease</keyword>
<gene>
    <name evidence="5" type="primary">vapC</name>
    <name evidence="7" type="ORF">ABAZ39_01285</name>
</gene>
<dbReference type="Proteomes" id="UP000027186">
    <property type="component" value="Chromosome"/>
</dbReference>
<dbReference type="EMBL" id="CP007793">
    <property type="protein sequence ID" value="AIB10671.1"/>
    <property type="molecule type" value="Genomic_DNA"/>
</dbReference>
<feature type="binding site" evidence="5">
    <location>
        <position position="99"/>
    </location>
    <ligand>
        <name>Mg(2+)</name>
        <dbReference type="ChEBI" id="CHEBI:18420"/>
    </ligand>
</feature>
<organism evidence="7 8">
    <name type="scientific">Azospirillum argentinense</name>
    <dbReference type="NCBI Taxonomy" id="2970906"/>
    <lineage>
        <taxon>Bacteria</taxon>
        <taxon>Pseudomonadati</taxon>
        <taxon>Pseudomonadota</taxon>
        <taxon>Alphaproteobacteria</taxon>
        <taxon>Rhodospirillales</taxon>
        <taxon>Azospirillaceae</taxon>
        <taxon>Azospirillum</taxon>
    </lineage>
</organism>
<keyword evidence="4 5" id="KW-0378">Hydrolase</keyword>
<dbReference type="InterPro" id="IPR022907">
    <property type="entry name" value="VapC_family"/>
</dbReference>
<evidence type="ECO:0000256" key="5">
    <source>
        <dbReference type="HAMAP-Rule" id="MF_00265"/>
    </source>
</evidence>
<keyword evidence="5" id="KW-0460">Magnesium</keyword>
<keyword evidence="1 5" id="KW-1277">Toxin-antitoxin system</keyword>
<dbReference type="GO" id="GO:0090729">
    <property type="term" value="F:toxin activity"/>
    <property type="evidence" value="ECO:0007669"/>
    <property type="project" value="UniProtKB-KW"/>
</dbReference>
<dbReference type="RefSeq" id="WP_038525919.1">
    <property type="nucleotide sequence ID" value="NZ_CP007793.1"/>
</dbReference>
<evidence type="ECO:0000313" key="8">
    <source>
        <dbReference type="Proteomes" id="UP000027186"/>
    </source>
</evidence>
<dbReference type="KEGG" id="abq:ABAZ39_01285"/>
<protein>
    <recommendedName>
        <fullName evidence="5">Ribonuclease VapC</fullName>
        <shortName evidence="5">RNase VapC</shortName>
        <ecNumber evidence="5">3.1.-.-</ecNumber>
    </recommendedName>
    <alternativeName>
        <fullName evidence="5">Toxin VapC</fullName>
    </alternativeName>
</protein>
<dbReference type="GO" id="GO:0016787">
    <property type="term" value="F:hydrolase activity"/>
    <property type="evidence" value="ECO:0007669"/>
    <property type="project" value="UniProtKB-KW"/>
</dbReference>
<keyword evidence="3 5" id="KW-0479">Metal-binding</keyword>
<comment type="cofactor">
    <cofactor evidence="5">
        <name>Mg(2+)</name>
        <dbReference type="ChEBI" id="CHEBI:18420"/>
    </cofactor>
</comment>
<dbReference type="EC" id="3.1.-.-" evidence="5"/>
<comment type="similarity">
    <text evidence="5">Belongs to the PINc/VapC protein family.</text>
</comment>
<feature type="domain" description="PIN" evidence="6">
    <location>
        <begin position="4"/>
        <end position="124"/>
    </location>
</feature>
<feature type="binding site" evidence="5">
    <location>
        <position position="5"/>
    </location>
    <ligand>
        <name>Mg(2+)</name>
        <dbReference type="ChEBI" id="CHEBI:18420"/>
    </ligand>
</feature>
<dbReference type="CDD" id="cd18683">
    <property type="entry name" value="PIN_VapC-like"/>
    <property type="match status" value="1"/>
</dbReference>
<reference evidence="7 8" key="1">
    <citation type="journal article" date="2014" name="Genome Announc.">
        <title>Complete Genome Sequence of the Model Rhizosphere Strain Azospirillum brasilense Az39, Successfully Applied in Agriculture.</title>
        <authorList>
            <person name="Rivera D."/>
            <person name="Revale S."/>
            <person name="Molina R."/>
            <person name="Gualpa J."/>
            <person name="Puente M."/>
            <person name="Maroniche G."/>
            <person name="Paris G."/>
            <person name="Baker D."/>
            <person name="Clavijo B."/>
            <person name="McLay K."/>
            <person name="Spaepen S."/>
            <person name="Perticari A."/>
            <person name="Vazquez M."/>
            <person name="Wisniewski-Dye F."/>
            <person name="Watkins C."/>
            <person name="Martinez-Abarca F."/>
            <person name="Vanderleyden J."/>
            <person name="Cassan F."/>
        </authorList>
    </citation>
    <scope>NUCLEOTIDE SEQUENCE [LARGE SCALE GENOMIC DNA]</scope>
    <source>
        <strain evidence="7 8">Az39</strain>
    </source>
</reference>
<evidence type="ECO:0000259" key="6">
    <source>
        <dbReference type="Pfam" id="PF01850"/>
    </source>
</evidence>
<proteinExistence type="inferred from homology"/>
<dbReference type="Gene3D" id="3.40.50.1010">
    <property type="entry name" value="5'-nuclease"/>
    <property type="match status" value="1"/>
</dbReference>
<comment type="function">
    <text evidence="5">Toxic component of a toxin-antitoxin (TA) system. An RNase.</text>
</comment>
<dbReference type="SUPFAM" id="SSF88723">
    <property type="entry name" value="PIN domain-like"/>
    <property type="match status" value="1"/>
</dbReference>
<sequence length="131" mass="14534">MIGLDTNVLLRLVVENDPDQAAKARTAVRALVADGEVCFVGDIVLYEFVWVLEGVMRRDRETIARILDLILDNADIRVESETAARTASALHRQGFDFSDALIGLRNRDAGCATTLTFDRKAARLPEFQILS</sequence>
<dbReference type="GO" id="GO:0000287">
    <property type="term" value="F:magnesium ion binding"/>
    <property type="evidence" value="ECO:0007669"/>
    <property type="project" value="UniProtKB-UniRule"/>
</dbReference>
<evidence type="ECO:0000256" key="4">
    <source>
        <dbReference type="ARBA" id="ARBA00022801"/>
    </source>
</evidence>
<name>A0A060D9B7_9PROT</name>
<dbReference type="PANTHER" id="PTHR39664">
    <property type="match status" value="1"/>
</dbReference>
<evidence type="ECO:0000256" key="2">
    <source>
        <dbReference type="ARBA" id="ARBA00022722"/>
    </source>
</evidence>
<dbReference type="PANTHER" id="PTHR39664:SF2">
    <property type="entry name" value="NUCLEIC ACID-BINDING PROTEIN, CONTAINING PIN DOMAIN-RELATED"/>
    <property type="match status" value="1"/>
</dbReference>
<dbReference type="HAMAP" id="MF_00265">
    <property type="entry name" value="VapC_Nob1"/>
    <property type="match status" value="1"/>
</dbReference>
<accession>A0A060D9B7</accession>
<evidence type="ECO:0000256" key="3">
    <source>
        <dbReference type="ARBA" id="ARBA00022723"/>
    </source>
</evidence>
<evidence type="ECO:0000256" key="1">
    <source>
        <dbReference type="ARBA" id="ARBA00022649"/>
    </source>
</evidence>
<keyword evidence="5" id="KW-0800">Toxin</keyword>
<evidence type="ECO:0000313" key="7">
    <source>
        <dbReference type="EMBL" id="AIB10671.1"/>
    </source>
</evidence>
<dbReference type="AlphaFoldDB" id="A0A060D9B7"/>
<dbReference type="InterPro" id="IPR002716">
    <property type="entry name" value="PIN_dom"/>
</dbReference>